<dbReference type="RefSeq" id="WP_003240541.1">
    <property type="nucleotide sequence ID" value="NZ_CBCSBO010000003.1"/>
</dbReference>
<dbReference type="Proteomes" id="UP001066278">
    <property type="component" value="Unassembled WGS sequence"/>
</dbReference>
<keyword evidence="2" id="KW-0238">DNA-binding</keyword>
<keyword evidence="1" id="KW-0805">Transcription regulation</keyword>
<dbReference type="PROSITE" id="PS50987">
    <property type="entry name" value="HTH_ARSR_2"/>
    <property type="match status" value="1"/>
</dbReference>
<comment type="caution">
    <text evidence="5">The sequence shown here is derived from an EMBL/GenBank/DDBJ whole genome shotgun (WGS) entry which is preliminary data.</text>
</comment>
<evidence type="ECO:0000259" key="4">
    <source>
        <dbReference type="PROSITE" id="PS50987"/>
    </source>
</evidence>
<evidence type="ECO:0000256" key="3">
    <source>
        <dbReference type="ARBA" id="ARBA00023163"/>
    </source>
</evidence>
<dbReference type="InterPro" id="IPR036390">
    <property type="entry name" value="WH_DNA-bd_sf"/>
</dbReference>
<dbReference type="GO" id="GO:0003700">
    <property type="term" value="F:DNA-binding transcription factor activity"/>
    <property type="evidence" value="ECO:0007669"/>
    <property type="project" value="InterPro"/>
</dbReference>
<dbReference type="InterPro" id="IPR051081">
    <property type="entry name" value="HTH_MetalResp_TranReg"/>
</dbReference>
<name>A0A9Q4EQP6_9BACI</name>
<sequence>MTVDSKIGVAAMTRCLKTLSDQTRLMMMKIFLEKEYCVCQLVDMFEMSQPAISQHLRKLKNAGFVNEDRRGQWRYYSINKSCPEFDTLQLLLHQIDQEDELLKHIKQKETQASCQ</sequence>
<dbReference type="CDD" id="cd00090">
    <property type="entry name" value="HTH_ARSR"/>
    <property type="match status" value="1"/>
</dbReference>
<dbReference type="EMBL" id="JALAXJ010000005">
    <property type="protein sequence ID" value="MCY9228897.1"/>
    <property type="molecule type" value="Genomic_DNA"/>
</dbReference>
<dbReference type="GO" id="GO:0003677">
    <property type="term" value="F:DNA binding"/>
    <property type="evidence" value="ECO:0007669"/>
    <property type="project" value="UniProtKB-KW"/>
</dbReference>
<evidence type="ECO:0000256" key="1">
    <source>
        <dbReference type="ARBA" id="ARBA00023015"/>
    </source>
</evidence>
<dbReference type="SUPFAM" id="SSF46785">
    <property type="entry name" value="Winged helix' DNA-binding domain"/>
    <property type="match status" value="1"/>
</dbReference>
<dbReference type="Pfam" id="PF01022">
    <property type="entry name" value="HTH_5"/>
    <property type="match status" value="1"/>
</dbReference>
<feature type="domain" description="HTH arsR-type" evidence="4">
    <location>
        <begin position="4"/>
        <end position="109"/>
    </location>
</feature>
<dbReference type="PANTHER" id="PTHR33154:SF18">
    <property type="entry name" value="ARSENICAL RESISTANCE OPERON REPRESSOR"/>
    <property type="match status" value="1"/>
</dbReference>
<dbReference type="SMART" id="SM00418">
    <property type="entry name" value="HTH_ARSR"/>
    <property type="match status" value="1"/>
</dbReference>
<protein>
    <submittedName>
        <fullName evidence="5">Metalloregulator ArsR/SmtB family transcription factor</fullName>
    </submittedName>
</protein>
<evidence type="ECO:0000313" key="5">
    <source>
        <dbReference type="EMBL" id="MCY9228897.1"/>
    </source>
</evidence>
<dbReference type="InterPro" id="IPR011991">
    <property type="entry name" value="ArsR-like_HTH"/>
</dbReference>
<dbReference type="InterPro" id="IPR036388">
    <property type="entry name" value="WH-like_DNA-bd_sf"/>
</dbReference>
<organism evidence="5 6">
    <name type="scientific">Bacillus inaquosorum</name>
    <dbReference type="NCBI Taxonomy" id="483913"/>
    <lineage>
        <taxon>Bacteria</taxon>
        <taxon>Bacillati</taxon>
        <taxon>Bacillota</taxon>
        <taxon>Bacilli</taxon>
        <taxon>Bacillales</taxon>
        <taxon>Bacillaceae</taxon>
        <taxon>Bacillus</taxon>
    </lineage>
</organism>
<dbReference type="PRINTS" id="PR00778">
    <property type="entry name" value="HTHARSR"/>
</dbReference>
<dbReference type="InterPro" id="IPR001845">
    <property type="entry name" value="HTH_ArsR_DNA-bd_dom"/>
</dbReference>
<evidence type="ECO:0000313" key="6">
    <source>
        <dbReference type="Proteomes" id="UP001066278"/>
    </source>
</evidence>
<reference evidence="5" key="1">
    <citation type="submission" date="2022-02" db="EMBL/GenBank/DDBJ databases">
        <title>Crop Bioprotection Bacillus Genome Sequencing.</title>
        <authorList>
            <person name="Dunlap C."/>
        </authorList>
    </citation>
    <scope>NUCLEOTIDE SEQUENCE</scope>
    <source>
        <strain evidence="5">T20C13</strain>
    </source>
</reference>
<gene>
    <name evidence="5" type="ORF">MOE99_05875</name>
</gene>
<accession>A0A9Q4EQP6</accession>
<dbReference type="AlphaFoldDB" id="A0A9Q4EQP6"/>
<dbReference type="NCBIfam" id="NF033788">
    <property type="entry name" value="HTH_metalloreg"/>
    <property type="match status" value="1"/>
</dbReference>
<evidence type="ECO:0000256" key="2">
    <source>
        <dbReference type="ARBA" id="ARBA00023125"/>
    </source>
</evidence>
<dbReference type="Gene3D" id="1.10.10.10">
    <property type="entry name" value="Winged helix-like DNA-binding domain superfamily/Winged helix DNA-binding domain"/>
    <property type="match status" value="1"/>
</dbReference>
<keyword evidence="3" id="KW-0804">Transcription</keyword>
<proteinExistence type="predicted"/>
<dbReference type="PANTHER" id="PTHR33154">
    <property type="entry name" value="TRANSCRIPTIONAL REGULATOR, ARSR FAMILY"/>
    <property type="match status" value="1"/>
</dbReference>